<dbReference type="AlphaFoldDB" id="A0A2V3PN35"/>
<keyword evidence="2" id="KW-1185">Reference proteome</keyword>
<organism evidence="1 2">
    <name type="scientific">Dysgonomonas alginatilytica</name>
    <dbReference type="NCBI Taxonomy" id="1605892"/>
    <lineage>
        <taxon>Bacteria</taxon>
        <taxon>Pseudomonadati</taxon>
        <taxon>Bacteroidota</taxon>
        <taxon>Bacteroidia</taxon>
        <taxon>Bacteroidales</taxon>
        <taxon>Dysgonomonadaceae</taxon>
        <taxon>Dysgonomonas</taxon>
    </lineage>
</organism>
<evidence type="ECO:0000313" key="1">
    <source>
        <dbReference type="EMBL" id="PXV62077.1"/>
    </source>
</evidence>
<protein>
    <recommendedName>
        <fullName evidence="3">ASCH domain-containing protein</fullName>
    </recommendedName>
</protein>
<dbReference type="RefSeq" id="WP_110311626.1">
    <property type="nucleotide sequence ID" value="NZ_QICL01000022.1"/>
</dbReference>
<name>A0A2V3PN35_9BACT</name>
<dbReference type="EMBL" id="QICL01000022">
    <property type="protein sequence ID" value="PXV62077.1"/>
    <property type="molecule type" value="Genomic_DNA"/>
</dbReference>
<dbReference type="Proteomes" id="UP000247973">
    <property type="component" value="Unassembled WGS sequence"/>
</dbReference>
<evidence type="ECO:0000313" key="2">
    <source>
        <dbReference type="Proteomes" id="UP000247973"/>
    </source>
</evidence>
<comment type="caution">
    <text evidence="1">The sequence shown here is derived from an EMBL/GenBank/DDBJ whole genome shotgun (WGS) entry which is preliminary data.</text>
</comment>
<dbReference type="OrthoDB" id="9814995at2"/>
<accession>A0A2V3PN35</accession>
<gene>
    <name evidence="1" type="ORF">CLV62_12230</name>
</gene>
<reference evidence="1 2" key="1">
    <citation type="submission" date="2018-03" db="EMBL/GenBank/DDBJ databases">
        <title>Genomic Encyclopedia of Archaeal and Bacterial Type Strains, Phase II (KMG-II): from individual species to whole genera.</title>
        <authorList>
            <person name="Goeker M."/>
        </authorList>
    </citation>
    <scope>NUCLEOTIDE SEQUENCE [LARGE SCALE GENOMIC DNA]</scope>
    <source>
        <strain evidence="1 2">DSM 100214</strain>
    </source>
</reference>
<proteinExistence type="predicted"/>
<evidence type="ECO:0008006" key="3">
    <source>
        <dbReference type="Google" id="ProtNLM"/>
    </source>
</evidence>
<sequence>MNDVPTKENTLYLPIKQIYFDQIIAGTKKEEYREIKEGITANLYLIKDAKTKYALNPDVTDPIKEYFVDDYNNGNFPFLPKQYKYLNLVVGYAKERDTAIVEVTGFSFKPEMIRANMYAFWVITFHLGKVIELHRK</sequence>